<feature type="transmembrane region" description="Helical" evidence="1">
    <location>
        <begin position="27"/>
        <end position="44"/>
    </location>
</feature>
<sequence>MENATNNVPAQSHSVSKLQALFARPDFAALAGVVFVFILFSFVASDTGMFAIDGVLNWKLNCRAPTQHNAVCLHNETRY</sequence>
<keyword evidence="1" id="KW-1133">Transmembrane helix</keyword>
<proteinExistence type="predicted"/>
<name>A0ABQ1RKE0_9ALTE</name>
<organism evidence="2 3">
    <name type="scientific">Lacimicrobium alkaliphilum</name>
    <dbReference type="NCBI Taxonomy" id="1526571"/>
    <lineage>
        <taxon>Bacteria</taxon>
        <taxon>Pseudomonadati</taxon>
        <taxon>Pseudomonadota</taxon>
        <taxon>Gammaproteobacteria</taxon>
        <taxon>Alteromonadales</taxon>
        <taxon>Alteromonadaceae</taxon>
        <taxon>Lacimicrobium</taxon>
    </lineage>
</organism>
<reference evidence="3" key="1">
    <citation type="journal article" date="2019" name="Int. J. Syst. Evol. Microbiol.">
        <title>The Global Catalogue of Microorganisms (GCM) 10K type strain sequencing project: providing services to taxonomists for standard genome sequencing and annotation.</title>
        <authorList>
            <consortium name="The Broad Institute Genomics Platform"/>
            <consortium name="The Broad Institute Genome Sequencing Center for Infectious Disease"/>
            <person name="Wu L."/>
            <person name="Ma J."/>
        </authorList>
    </citation>
    <scope>NUCLEOTIDE SEQUENCE [LARGE SCALE GENOMIC DNA]</scope>
    <source>
        <strain evidence="3">CGMCC 1.12923</strain>
    </source>
</reference>
<accession>A0ABQ1RKE0</accession>
<keyword evidence="3" id="KW-1185">Reference proteome</keyword>
<evidence type="ECO:0000313" key="2">
    <source>
        <dbReference type="EMBL" id="GGD69865.1"/>
    </source>
</evidence>
<dbReference type="Proteomes" id="UP000614272">
    <property type="component" value="Unassembled WGS sequence"/>
</dbReference>
<protein>
    <submittedName>
        <fullName evidence="2">Uncharacterized protein</fullName>
    </submittedName>
</protein>
<comment type="caution">
    <text evidence="2">The sequence shown here is derived from an EMBL/GenBank/DDBJ whole genome shotgun (WGS) entry which is preliminary data.</text>
</comment>
<keyword evidence="1" id="KW-0812">Transmembrane</keyword>
<gene>
    <name evidence="2" type="ORF">GCM10011357_26140</name>
</gene>
<keyword evidence="1" id="KW-0472">Membrane</keyword>
<dbReference type="EMBL" id="BMGJ01000010">
    <property type="protein sequence ID" value="GGD69865.1"/>
    <property type="molecule type" value="Genomic_DNA"/>
</dbReference>
<evidence type="ECO:0000313" key="3">
    <source>
        <dbReference type="Proteomes" id="UP000614272"/>
    </source>
</evidence>
<evidence type="ECO:0000256" key="1">
    <source>
        <dbReference type="SAM" id="Phobius"/>
    </source>
</evidence>